<dbReference type="Proteomes" id="UP000069914">
    <property type="component" value="Chromosome"/>
</dbReference>
<evidence type="ECO:0000313" key="2">
    <source>
        <dbReference type="Proteomes" id="UP000069914"/>
    </source>
</evidence>
<accession>A0ABM5UFT1</accession>
<proteinExistence type="predicted"/>
<gene>
    <name evidence="1" type="ORF">ACZ76_14635</name>
</gene>
<dbReference type="RefSeq" id="WP_048619582.1">
    <property type="nucleotide sequence ID" value="NZ_CABHQD010000065.1"/>
</dbReference>
<reference evidence="1 2" key="1">
    <citation type="journal article" date="2015" name="Genome Announc.">
        <title>De Novo Genome Sequence of Yersinia aleksiciae Y159T.</title>
        <authorList>
            <person name="Sprague L.D."/>
            <person name="Neubauer H."/>
        </authorList>
    </citation>
    <scope>NUCLEOTIDE SEQUENCE [LARGE SCALE GENOMIC DNA]</scope>
    <source>
        <strain evidence="1 2">159</strain>
    </source>
</reference>
<keyword evidence="2" id="KW-1185">Reference proteome</keyword>
<organism evidence="1 2">
    <name type="scientific">Yersinia aleksiciae</name>
    <dbReference type="NCBI Taxonomy" id="263819"/>
    <lineage>
        <taxon>Bacteria</taxon>
        <taxon>Pseudomonadati</taxon>
        <taxon>Pseudomonadota</taxon>
        <taxon>Gammaproteobacteria</taxon>
        <taxon>Enterobacterales</taxon>
        <taxon>Yersiniaceae</taxon>
        <taxon>Yersinia</taxon>
    </lineage>
</organism>
<sequence>MMQWMMLSGSVSDFIGAPHWAKRLGVVRGTGQKLWWDGMRKYQDREQLLDAYTSDFDECVDVLAERRLVPIDEAMPKWKPQ</sequence>
<dbReference type="EMBL" id="CP011975">
    <property type="protein sequence ID" value="AKP34675.1"/>
    <property type="molecule type" value="Genomic_DNA"/>
</dbReference>
<name>A0ABM5UFT1_YERAE</name>
<protein>
    <submittedName>
        <fullName evidence="1">Uncharacterized protein</fullName>
    </submittedName>
</protein>
<evidence type="ECO:0000313" key="1">
    <source>
        <dbReference type="EMBL" id="AKP34675.1"/>
    </source>
</evidence>